<organism evidence="4 5">
    <name type="scientific">Pristionchus mayeri</name>
    <dbReference type="NCBI Taxonomy" id="1317129"/>
    <lineage>
        <taxon>Eukaryota</taxon>
        <taxon>Metazoa</taxon>
        <taxon>Ecdysozoa</taxon>
        <taxon>Nematoda</taxon>
        <taxon>Chromadorea</taxon>
        <taxon>Rhabditida</taxon>
        <taxon>Rhabditina</taxon>
        <taxon>Diplogasteromorpha</taxon>
        <taxon>Diplogasteroidea</taxon>
        <taxon>Neodiplogasteridae</taxon>
        <taxon>Pristionchus</taxon>
    </lineage>
</organism>
<comment type="caution">
    <text evidence="4">The sequence shown here is derived from an EMBL/GenBank/DDBJ whole genome shotgun (WGS) entry which is preliminary data.</text>
</comment>
<dbReference type="PANTHER" id="PTHR43684:SF1">
    <property type="entry name" value="ENOYL-COA DELTA ISOMERASE 2"/>
    <property type="match status" value="1"/>
</dbReference>
<dbReference type="EMBL" id="BTRK01000006">
    <property type="protein sequence ID" value="GMR61060.1"/>
    <property type="molecule type" value="Genomic_DNA"/>
</dbReference>
<dbReference type="SUPFAM" id="SSF52096">
    <property type="entry name" value="ClpP/crotonase"/>
    <property type="match status" value="1"/>
</dbReference>
<sequence length="94" mass="10304">RKYRDLDYESGFSRFIRRIIGHTKVLIGLINGPAFGVACTTLGLFDYLVCSELAYFLIPFPTIGGCPEGTSSIVFERVMGTSNASGMLLFGEPM</sequence>
<dbReference type="Pfam" id="PF00378">
    <property type="entry name" value="ECH_1"/>
    <property type="match status" value="1"/>
</dbReference>
<dbReference type="CDD" id="cd06558">
    <property type="entry name" value="crotonase-like"/>
    <property type="match status" value="1"/>
</dbReference>
<reference evidence="5" key="1">
    <citation type="submission" date="2022-10" db="EMBL/GenBank/DDBJ databases">
        <title>Genome assembly of Pristionchus species.</title>
        <authorList>
            <person name="Yoshida K."/>
            <person name="Sommer R.J."/>
        </authorList>
    </citation>
    <scope>NUCLEOTIDE SEQUENCE [LARGE SCALE GENOMIC DNA]</scope>
    <source>
        <strain evidence="5">RS5460</strain>
    </source>
</reference>
<evidence type="ECO:0000256" key="2">
    <source>
        <dbReference type="ARBA" id="ARBA00023140"/>
    </source>
</evidence>
<dbReference type="Gene3D" id="3.90.226.10">
    <property type="entry name" value="2-enoyl-CoA Hydratase, Chain A, domain 1"/>
    <property type="match status" value="1"/>
</dbReference>
<dbReference type="GO" id="GO:0004165">
    <property type="term" value="F:delta(3)-delta(2)-enoyl-CoA isomerase activity"/>
    <property type="evidence" value="ECO:0007669"/>
    <property type="project" value="UniProtKB-ARBA"/>
</dbReference>
<dbReference type="InterPro" id="IPR051053">
    <property type="entry name" value="ECH/Chromodomain_protein"/>
</dbReference>
<accession>A0AAN5DFE6</accession>
<feature type="non-terminal residue" evidence="4">
    <location>
        <position position="94"/>
    </location>
</feature>
<dbReference type="GO" id="GO:0005777">
    <property type="term" value="C:peroxisome"/>
    <property type="evidence" value="ECO:0007669"/>
    <property type="project" value="UniProtKB-SubCell"/>
</dbReference>
<proteinExistence type="predicted"/>
<evidence type="ECO:0000313" key="5">
    <source>
        <dbReference type="Proteomes" id="UP001328107"/>
    </source>
</evidence>
<feature type="non-terminal residue" evidence="4">
    <location>
        <position position="1"/>
    </location>
</feature>
<comment type="subcellular location">
    <subcellularLocation>
        <location evidence="1">Peroxisome</location>
    </subcellularLocation>
</comment>
<name>A0AAN5DFE6_9BILA</name>
<keyword evidence="5" id="KW-1185">Reference proteome</keyword>
<gene>
    <name evidence="4" type="ORF">PMAYCL1PPCAC_31255</name>
</gene>
<dbReference type="InterPro" id="IPR001753">
    <property type="entry name" value="Enoyl-CoA_hydra/iso"/>
</dbReference>
<dbReference type="AlphaFoldDB" id="A0AAN5DFE6"/>
<evidence type="ECO:0000256" key="3">
    <source>
        <dbReference type="ARBA" id="ARBA00023235"/>
    </source>
</evidence>
<protein>
    <submittedName>
        <fullName evidence="4">Uncharacterized protein</fullName>
    </submittedName>
</protein>
<keyword evidence="3" id="KW-0413">Isomerase</keyword>
<evidence type="ECO:0000256" key="1">
    <source>
        <dbReference type="ARBA" id="ARBA00004275"/>
    </source>
</evidence>
<dbReference type="InterPro" id="IPR029045">
    <property type="entry name" value="ClpP/crotonase-like_dom_sf"/>
</dbReference>
<dbReference type="Proteomes" id="UP001328107">
    <property type="component" value="Unassembled WGS sequence"/>
</dbReference>
<keyword evidence="2" id="KW-0576">Peroxisome</keyword>
<evidence type="ECO:0000313" key="4">
    <source>
        <dbReference type="EMBL" id="GMR61060.1"/>
    </source>
</evidence>
<dbReference type="PANTHER" id="PTHR43684">
    <property type="match status" value="1"/>
</dbReference>